<dbReference type="EMBL" id="JAOVZR010000001">
    <property type="protein sequence ID" value="MCY0148482.1"/>
    <property type="molecule type" value="Genomic_DNA"/>
</dbReference>
<protein>
    <submittedName>
        <fullName evidence="4">GNAT family N-acetyltransferase</fullName>
    </submittedName>
</protein>
<organism evidence="4 5">
    <name type="scientific">Hoeflea algicola</name>
    <dbReference type="NCBI Taxonomy" id="2983763"/>
    <lineage>
        <taxon>Bacteria</taxon>
        <taxon>Pseudomonadati</taxon>
        <taxon>Pseudomonadota</taxon>
        <taxon>Alphaproteobacteria</taxon>
        <taxon>Hyphomicrobiales</taxon>
        <taxon>Rhizobiaceae</taxon>
        <taxon>Hoeflea</taxon>
    </lineage>
</organism>
<dbReference type="CDD" id="cd04301">
    <property type="entry name" value="NAT_SF"/>
    <property type="match status" value="1"/>
</dbReference>
<proteinExistence type="predicted"/>
<dbReference type="InterPro" id="IPR016181">
    <property type="entry name" value="Acyl_CoA_acyltransferase"/>
</dbReference>
<evidence type="ECO:0000259" key="3">
    <source>
        <dbReference type="PROSITE" id="PS51186"/>
    </source>
</evidence>
<keyword evidence="1" id="KW-0808">Transferase</keyword>
<dbReference type="InterPro" id="IPR000182">
    <property type="entry name" value="GNAT_dom"/>
</dbReference>
<evidence type="ECO:0000256" key="1">
    <source>
        <dbReference type="ARBA" id="ARBA00022679"/>
    </source>
</evidence>
<dbReference type="PANTHER" id="PTHR10545:SF29">
    <property type="entry name" value="GH14572P-RELATED"/>
    <property type="match status" value="1"/>
</dbReference>
<evidence type="ECO:0000313" key="5">
    <source>
        <dbReference type="Proteomes" id="UP001073227"/>
    </source>
</evidence>
<dbReference type="PROSITE" id="PS51186">
    <property type="entry name" value="GNAT"/>
    <property type="match status" value="1"/>
</dbReference>
<evidence type="ECO:0000256" key="2">
    <source>
        <dbReference type="ARBA" id="ARBA00023315"/>
    </source>
</evidence>
<keyword evidence="2" id="KW-0012">Acyltransferase</keyword>
<evidence type="ECO:0000313" key="4">
    <source>
        <dbReference type="EMBL" id="MCY0148482.1"/>
    </source>
</evidence>
<reference evidence="4" key="1">
    <citation type="submission" date="2022-10" db="EMBL/GenBank/DDBJ databases">
        <title>Hoeflea sp. G2-23, isolated from marine algae.</title>
        <authorList>
            <person name="Kristyanto S."/>
            <person name="Kim J.M."/>
            <person name="Jeon C.O."/>
        </authorList>
    </citation>
    <scope>NUCLEOTIDE SEQUENCE</scope>
    <source>
        <strain evidence="4">G2-23</strain>
    </source>
</reference>
<comment type="caution">
    <text evidence="4">The sequence shown here is derived from an EMBL/GenBank/DDBJ whole genome shotgun (WGS) entry which is preliminary data.</text>
</comment>
<dbReference type="Gene3D" id="3.40.630.30">
    <property type="match status" value="1"/>
</dbReference>
<sequence length="163" mass="17608">MSSVDVNIRLAGRADVAAVNRALRQLSADMGDEHRATNADIERFCFGPSPILHALLAVTKDGDVVGVAAYSPFFSTVFGTVGIYVSDLWVAGSARGKRLGVRLLAAVRDAGVKTWDADFLRLNVYHNNPRALAFYERIGFVPTTETQYMTLAGTALDTLGEQS</sequence>
<feature type="domain" description="N-acetyltransferase" evidence="3">
    <location>
        <begin position="6"/>
        <end position="163"/>
    </location>
</feature>
<dbReference type="RefSeq" id="WP_267654046.1">
    <property type="nucleotide sequence ID" value="NZ_JAOVZR010000001.1"/>
</dbReference>
<dbReference type="SUPFAM" id="SSF55729">
    <property type="entry name" value="Acyl-CoA N-acyltransferases (Nat)"/>
    <property type="match status" value="1"/>
</dbReference>
<accession>A0ABT3Z9L8</accession>
<gene>
    <name evidence="4" type="ORF">OEG84_12345</name>
</gene>
<keyword evidence="5" id="KW-1185">Reference proteome</keyword>
<name>A0ABT3Z9L8_9HYPH</name>
<dbReference type="Proteomes" id="UP001073227">
    <property type="component" value="Unassembled WGS sequence"/>
</dbReference>
<dbReference type="Pfam" id="PF00583">
    <property type="entry name" value="Acetyltransf_1"/>
    <property type="match status" value="1"/>
</dbReference>
<dbReference type="PANTHER" id="PTHR10545">
    <property type="entry name" value="DIAMINE N-ACETYLTRANSFERASE"/>
    <property type="match status" value="1"/>
</dbReference>
<dbReference type="InterPro" id="IPR051016">
    <property type="entry name" value="Diverse_Substrate_AcTransf"/>
</dbReference>